<keyword evidence="1" id="KW-0472">Membrane</keyword>
<gene>
    <name evidence="2" type="ORF">DY000_02007506</name>
</gene>
<proteinExistence type="predicted"/>
<keyword evidence="1" id="KW-1133">Transmembrane helix</keyword>
<dbReference type="EMBL" id="QGKV02000832">
    <property type="protein sequence ID" value="KAF3544226.1"/>
    <property type="molecule type" value="Genomic_DNA"/>
</dbReference>
<protein>
    <recommendedName>
        <fullName evidence="4">NADH:quinone oxidoreductase/Mrp antiporter membrane subunit domain-containing protein</fullName>
    </recommendedName>
</protein>
<dbReference type="Proteomes" id="UP000266723">
    <property type="component" value="Unassembled WGS sequence"/>
</dbReference>
<evidence type="ECO:0000313" key="2">
    <source>
        <dbReference type="EMBL" id="KAF3544226.1"/>
    </source>
</evidence>
<evidence type="ECO:0000256" key="1">
    <source>
        <dbReference type="SAM" id="Phobius"/>
    </source>
</evidence>
<keyword evidence="1" id="KW-0812">Transmembrane</keyword>
<accession>A0ABQ7BXQ4</accession>
<evidence type="ECO:0008006" key="4">
    <source>
        <dbReference type="Google" id="ProtNLM"/>
    </source>
</evidence>
<feature type="transmembrane region" description="Helical" evidence="1">
    <location>
        <begin position="14"/>
        <end position="36"/>
    </location>
</feature>
<reference evidence="2 3" key="1">
    <citation type="journal article" date="2020" name="BMC Genomics">
        <title>Intraspecific diversification of the crop wild relative Brassica cretica Lam. using demographic model selection.</title>
        <authorList>
            <person name="Kioukis A."/>
            <person name="Michalopoulou V.A."/>
            <person name="Briers L."/>
            <person name="Pirintsos S."/>
            <person name="Studholme D.J."/>
            <person name="Pavlidis P."/>
            <person name="Sarris P.F."/>
        </authorList>
    </citation>
    <scope>NUCLEOTIDE SEQUENCE [LARGE SCALE GENOMIC DNA]</scope>
    <source>
        <strain evidence="3">cv. PFS-1207/04</strain>
    </source>
</reference>
<keyword evidence="3" id="KW-1185">Reference proteome</keyword>
<comment type="caution">
    <text evidence="2">The sequence shown here is derived from an EMBL/GenBank/DDBJ whole genome shotgun (WGS) entry which is preliminary data.</text>
</comment>
<name>A0ABQ7BXQ4_BRACR</name>
<evidence type="ECO:0000313" key="3">
    <source>
        <dbReference type="Proteomes" id="UP000266723"/>
    </source>
</evidence>
<sequence length="98" mass="10552">MYWGEGALLRSSRVWIATVISMHTFPSVCPLILLGISRFGPHEIMPTLFFGAGGGELGDSNSVSLFLLFEGPLTFYLAFGVDDASSSSVSVLVSLFLF</sequence>
<organism evidence="2 3">
    <name type="scientific">Brassica cretica</name>
    <name type="common">Mustard</name>
    <dbReference type="NCBI Taxonomy" id="69181"/>
    <lineage>
        <taxon>Eukaryota</taxon>
        <taxon>Viridiplantae</taxon>
        <taxon>Streptophyta</taxon>
        <taxon>Embryophyta</taxon>
        <taxon>Tracheophyta</taxon>
        <taxon>Spermatophyta</taxon>
        <taxon>Magnoliopsida</taxon>
        <taxon>eudicotyledons</taxon>
        <taxon>Gunneridae</taxon>
        <taxon>Pentapetalae</taxon>
        <taxon>rosids</taxon>
        <taxon>malvids</taxon>
        <taxon>Brassicales</taxon>
        <taxon>Brassicaceae</taxon>
        <taxon>Brassiceae</taxon>
        <taxon>Brassica</taxon>
    </lineage>
</organism>